<proteinExistence type="predicted"/>
<dbReference type="Proteomes" id="UP000561326">
    <property type="component" value="Unassembled WGS sequence"/>
</dbReference>
<accession>A0A848CXJ8</accession>
<dbReference type="SMART" id="SM00530">
    <property type="entry name" value="HTH_XRE"/>
    <property type="match status" value="1"/>
</dbReference>
<dbReference type="RefSeq" id="WP_168975022.1">
    <property type="nucleotide sequence ID" value="NZ_CAMJCG010000085.1"/>
</dbReference>
<dbReference type="PROSITE" id="PS50943">
    <property type="entry name" value="HTH_CROC1"/>
    <property type="match status" value="1"/>
</dbReference>
<dbReference type="Pfam" id="PF01381">
    <property type="entry name" value="HTH_3"/>
    <property type="match status" value="1"/>
</dbReference>
<evidence type="ECO:0000313" key="3">
    <source>
        <dbReference type="EMBL" id="NME98262.1"/>
    </source>
</evidence>
<dbReference type="EMBL" id="JABAGO010000011">
    <property type="protein sequence ID" value="NME98262.1"/>
    <property type="molecule type" value="Genomic_DNA"/>
</dbReference>
<dbReference type="InterPro" id="IPR010982">
    <property type="entry name" value="Lambda_DNA-bd_dom_sf"/>
</dbReference>
<dbReference type="PANTHER" id="PTHR46558:SF14">
    <property type="entry name" value="HTH-TYPE TRANSCRIPTIONAL REGULATOR ANSR"/>
    <property type="match status" value="1"/>
</dbReference>
<comment type="caution">
    <text evidence="3">The sequence shown here is derived from an EMBL/GenBank/DDBJ whole genome shotgun (WGS) entry which is preliminary data.</text>
</comment>
<reference evidence="3 4" key="1">
    <citation type="submission" date="2020-04" db="EMBL/GenBank/DDBJ databases">
        <authorList>
            <person name="Hitch T.C.A."/>
            <person name="Wylensek D."/>
            <person name="Clavel T."/>
        </authorList>
    </citation>
    <scope>NUCLEOTIDE SEQUENCE [LARGE SCALE GENOMIC DNA]</scope>
    <source>
        <strain evidence="3 4">WB01_D5_05</strain>
    </source>
</reference>
<evidence type="ECO:0000313" key="4">
    <source>
        <dbReference type="Proteomes" id="UP000561326"/>
    </source>
</evidence>
<dbReference type="AlphaFoldDB" id="A0A848CXJ8"/>
<name>A0A848CXJ8_ANEAE</name>
<dbReference type="GO" id="GO:0003677">
    <property type="term" value="F:DNA binding"/>
    <property type="evidence" value="ECO:0007669"/>
    <property type="project" value="UniProtKB-KW"/>
</dbReference>
<dbReference type="PANTHER" id="PTHR46558">
    <property type="entry name" value="TRACRIPTIONAL REGULATORY PROTEIN-RELATED-RELATED"/>
    <property type="match status" value="1"/>
</dbReference>
<organism evidence="3 4">
    <name type="scientific">Aneurinibacillus aneurinilyticus</name>
    <name type="common">Bacillus aneurinolyticus</name>
    <dbReference type="NCBI Taxonomy" id="1391"/>
    <lineage>
        <taxon>Bacteria</taxon>
        <taxon>Bacillati</taxon>
        <taxon>Bacillota</taxon>
        <taxon>Bacilli</taxon>
        <taxon>Bacillales</taxon>
        <taxon>Paenibacillaceae</taxon>
        <taxon>Aneurinibacillus group</taxon>
        <taxon>Aneurinibacillus</taxon>
    </lineage>
</organism>
<feature type="domain" description="HTH cro/C1-type" evidence="2">
    <location>
        <begin position="6"/>
        <end position="60"/>
    </location>
</feature>
<evidence type="ECO:0000259" key="2">
    <source>
        <dbReference type="PROSITE" id="PS50943"/>
    </source>
</evidence>
<dbReference type="Gene3D" id="1.10.260.40">
    <property type="entry name" value="lambda repressor-like DNA-binding domains"/>
    <property type="match status" value="1"/>
</dbReference>
<dbReference type="CDD" id="cd00093">
    <property type="entry name" value="HTH_XRE"/>
    <property type="match status" value="1"/>
</dbReference>
<gene>
    <name evidence="3" type="ORF">HF838_08310</name>
</gene>
<dbReference type="InterPro" id="IPR001387">
    <property type="entry name" value="Cro/C1-type_HTH"/>
</dbReference>
<dbReference type="SUPFAM" id="SSF47413">
    <property type="entry name" value="lambda repressor-like DNA-binding domains"/>
    <property type="match status" value="1"/>
</dbReference>
<evidence type="ECO:0000256" key="1">
    <source>
        <dbReference type="ARBA" id="ARBA00023125"/>
    </source>
</evidence>
<sequence length="116" mass="13726">MFGTRLKELRQRKRLTQEETAKLLNISRGTYAHYEIDKRQPDFATLQKLADFFDVSIDYLLGRVNDPDQLPQFLRDPSVDISAYEGYQELSPKEQEIVKEQVRHTIKILKELKDKK</sequence>
<keyword evidence="1" id="KW-0238">DNA-binding</keyword>
<protein>
    <submittedName>
        <fullName evidence="3">Helix-turn-helix transcriptional regulator</fullName>
    </submittedName>
</protein>